<dbReference type="PROSITE" id="PS50929">
    <property type="entry name" value="ABC_TM1F"/>
    <property type="match status" value="1"/>
</dbReference>
<dbReference type="Gene3D" id="1.20.1560.10">
    <property type="entry name" value="ABC transporter type 1, transmembrane domain"/>
    <property type="match status" value="1"/>
</dbReference>
<gene>
    <name evidence="10" type="ORF">DHW61_11715</name>
</gene>
<dbReference type="PANTHER" id="PTHR43394">
    <property type="entry name" value="ATP-DEPENDENT PERMEASE MDL1, MITOCHONDRIAL"/>
    <property type="match status" value="1"/>
</dbReference>
<evidence type="ECO:0000256" key="7">
    <source>
        <dbReference type="SAM" id="Phobius"/>
    </source>
</evidence>
<organism evidence="10 11">
    <name type="scientific">Lachnoclostridium phytofermentans</name>
    <dbReference type="NCBI Taxonomy" id="66219"/>
    <lineage>
        <taxon>Bacteria</taxon>
        <taxon>Bacillati</taxon>
        <taxon>Bacillota</taxon>
        <taxon>Clostridia</taxon>
        <taxon>Lachnospirales</taxon>
        <taxon>Lachnospiraceae</taxon>
    </lineage>
</organism>
<evidence type="ECO:0000313" key="10">
    <source>
        <dbReference type="EMBL" id="HCL03054.1"/>
    </source>
</evidence>
<keyword evidence="6 7" id="KW-0472">Membrane</keyword>
<feature type="transmembrane region" description="Helical" evidence="7">
    <location>
        <begin position="55"/>
        <end position="76"/>
    </location>
</feature>
<dbReference type="InterPro" id="IPR011527">
    <property type="entry name" value="ABC1_TM_dom"/>
</dbReference>
<evidence type="ECO:0000313" key="11">
    <source>
        <dbReference type="Proteomes" id="UP000262969"/>
    </source>
</evidence>
<dbReference type="Proteomes" id="UP000262969">
    <property type="component" value="Unassembled WGS sequence"/>
</dbReference>
<dbReference type="PROSITE" id="PS00211">
    <property type="entry name" value="ABC_TRANSPORTER_1"/>
    <property type="match status" value="1"/>
</dbReference>
<dbReference type="InterPro" id="IPR039421">
    <property type="entry name" value="Type_1_exporter"/>
</dbReference>
<dbReference type="InterPro" id="IPR027417">
    <property type="entry name" value="P-loop_NTPase"/>
</dbReference>
<dbReference type="PANTHER" id="PTHR43394:SF1">
    <property type="entry name" value="ATP-BINDING CASSETTE SUB-FAMILY B MEMBER 10, MITOCHONDRIAL"/>
    <property type="match status" value="1"/>
</dbReference>
<dbReference type="GO" id="GO:0005524">
    <property type="term" value="F:ATP binding"/>
    <property type="evidence" value="ECO:0007669"/>
    <property type="project" value="UniProtKB-KW"/>
</dbReference>
<comment type="caution">
    <text evidence="10">The sequence shown here is derived from an EMBL/GenBank/DDBJ whole genome shotgun (WGS) entry which is preliminary data.</text>
</comment>
<dbReference type="Pfam" id="PF00005">
    <property type="entry name" value="ABC_tran"/>
    <property type="match status" value="1"/>
</dbReference>
<feature type="domain" description="ABC transporter" evidence="8">
    <location>
        <begin position="325"/>
        <end position="546"/>
    </location>
</feature>
<dbReference type="AlphaFoldDB" id="A0A3D2X826"/>
<evidence type="ECO:0000256" key="4">
    <source>
        <dbReference type="ARBA" id="ARBA00022840"/>
    </source>
</evidence>
<dbReference type="Pfam" id="PF00664">
    <property type="entry name" value="ABC_membrane"/>
    <property type="match status" value="1"/>
</dbReference>
<dbReference type="InterPro" id="IPR017871">
    <property type="entry name" value="ABC_transporter-like_CS"/>
</dbReference>
<feature type="domain" description="ABC transmembrane type-1" evidence="9">
    <location>
        <begin position="13"/>
        <end position="290"/>
    </location>
</feature>
<keyword evidence="5 7" id="KW-1133">Transmembrane helix</keyword>
<feature type="transmembrane region" description="Helical" evidence="7">
    <location>
        <begin position="150"/>
        <end position="169"/>
    </location>
</feature>
<feature type="transmembrane region" description="Helical" evidence="7">
    <location>
        <begin position="127"/>
        <end position="144"/>
    </location>
</feature>
<evidence type="ECO:0008006" key="12">
    <source>
        <dbReference type="Google" id="ProtNLM"/>
    </source>
</evidence>
<dbReference type="InterPro" id="IPR003593">
    <property type="entry name" value="AAA+_ATPase"/>
</dbReference>
<dbReference type="InterPro" id="IPR036640">
    <property type="entry name" value="ABC1_TM_sf"/>
</dbReference>
<name>A0A3D2X826_9FIRM</name>
<evidence type="ECO:0000259" key="9">
    <source>
        <dbReference type="PROSITE" id="PS50929"/>
    </source>
</evidence>
<sequence length="546" mass="61644">MLKKVFKSTPQMLVALFFAAFYSILEGIVTVKMMGLIDYAIAGDLELLMQKIPPLLIFALTLLPVGILTSITKAWYKKDANLAIKMHYVRGVFKKNISEFQKENTANYISRLTNDCNTIDKNFIDGIYTVFQGIANFFVGIWIISTVNPWMISLSIIIVVVNVIIGVVMRKPLERNIKERSDMFDGYTSYIKEVLSAFHIVKSNNLQEKVTKDYYEKSGEIQKKGYHIEKMMTFINGAQHLTMNASMYGILCILGYLTIQGKITAGGLLIVAQGIQKLAWPLFMLSEALPKVFTSKSLSEKIGDSLKNSDTYEEKIPMSEFEDHIVLKNVEFQYDDEVDSKKILTNVNLNIKKNGKYLIVGPSGGGKSTLLKLLRKYFAPTGGNILIDGKPLRDVKKEDYFAMIANVEQQVFIFHDTLRNNITLYKSYSEEEIRAAIEAAGLTTFIQNLPDGLDTMIYDNGRNISGGERSRVVIARAMLTKASILFMDEAFASLDMERAREIEQTILKLKDITVINVSHVVFRDTKKQYDGVFTVKGTVKPLLSQE</sequence>
<dbReference type="SMART" id="SM00382">
    <property type="entry name" value="AAA"/>
    <property type="match status" value="1"/>
</dbReference>
<dbReference type="SUPFAM" id="SSF52540">
    <property type="entry name" value="P-loop containing nucleoside triphosphate hydrolases"/>
    <property type="match status" value="1"/>
</dbReference>
<feature type="transmembrane region" description="Helical" evidence="7">
    <location>
        <begin position="12"/>
        <end position="35"/>
    </location>
</feature>
<dbReference type="PROSITE" id="PS50893">
    <property type="entry name" value="ABC_TRANSPORTER_2"/>
    <property type="match status" value="1"/>
</dbReference>
<dbReference type="EMBL" id="DPVV01000391">
    <property type="protein sequence ID" value="HCL03054.1"/>
    <property type="molecule type" value="Genomic_DNA"/>
</dbReference>
<evidence type="ECO:0000256" key="2">
    <source>
        <dbReference type="ARBA" id="ARBA00022692"/>
    </source>
</evidence>
<evidence type="ECO:0000256" key="6">
    <source>
        <dbReference type="ARBA" id="ARBA00023136"/>
    </source>
</evidence>
<keyword evidence="4" id="KW-0067">ATP-binding</keyword>
<comment type="subcellular location">
    <subcellularLocation>
        <location evidence="1">Cell membrane</location>
        <topology evidence="1">Multi-pass membrane protein</topology>
    </subcellularLocation>
</comment>
<dbReference type="GO" id="GO:0005886">
    <property type="term" value="C:plasma membrane"/>
    <property type="evidence" value="ECO:0007669"/>
    <property type="project" value="UniProtKB-SubCell"/>
</dbReference>
<evidence type="ECO:0000256" key="5">
    <source>
        <dbReference type="ARBA" id="ARBA00022989"/>
    </source>
</evidence>
<dbReference type="SUPFAM" id="SSF90123">
    <property type="entry name" value="ABC transporter transmembrane region"/>
    <property type="match status" value="1"/>
</dbReference>
<protein>
    <recommendedName>
        <fullName evidence="12">ABC transporter related</fullName>
    </recommendedName>
</protein>
<evidence type="ECO:0000256" key="1">
    <source>
        <dbReference type="ARBA" id="ARBA00004651"/>
    </source>
</evidence>
<evidence type="ECO:0000256" key="3">
    <source>
        <dbReference type="ARBA" id="ARBA00022741"/>
    </source>
</evidence>
<keyword evidence="3" id="KW-0547">Nucleotide-binding</keyword>
<dbReference type="GO" id="GO:0015421">
    <property type="term" value="F:ABC-type oligopeptide transporter activity"/>
    <property type="evidence" value="ECO:0007669"/>
    <property type="project" value="TreeGrafter"/>
</dbReference>
<accession>A0A3D2X826</accession>
<dbReference type="InterPro" id="IPR003439">
    <property type="entry name" value="ABC_transporter-like_ATP-bd"/>
</dbReference>
<dbReference type="GO" id="GO:0016887">
    <property type="term" value="F:ATP hydrolysis activity"/>
    <property type="evidence" value="ECO:0007669"/>
    <property type="project" value="InterPro"/>
</dbReference>
<proteinExistence type="predicted"/>
<keyword evidence="2 7" id="KW-0812">Transmembrane</keyword>
<reference evidence="10 11" key="1">
    <citation type="journal article" date="2018" name="Nat. Biotechnol.">
        <title>A standardized bacterial taxonomy based on genome phylogeny substantially revises the tree of life.</title>
        <authorList>
            <person name="Parks D.H."/>
            <person name="Chuvochina M."/>
            <person name="Waite D.W."/>
            <person name="Rinke C."/>
            <person name="Skarshewski A."/>
            <person name="Chaumeil P.A."/>
            <person name="Hugenholtz P."/>
        </authorList>
    </citation>
    <scope>NUCLEOTIDE SEQUENCE [LARGE SCALE GENOMIC DNA]</scope>
    <source>
        <strain evidence="10">UBA11728</strain>
    </source>
</reference>
<evidence type="ECO:0000259" key="8">
    <source>
        <dbReference type="PROSITE" id="PS50893"/>
    </source>
</evidence>
<dbReference type="Gene3D" id="3.40.50.300">
    <property type="entry name" value="P-loop containing nucleotide triphosphate hydrolases"/>
    <property type="match status" value="1"/>
</dbReference>